<evidence type="ECO:0000313" key="1">
    <source>
        <dbReference type="EMBL" id="ROR80214.1"/>
    </source>
</evidence>
<accession>A0A3N2BYS5</accession>
<dbReference type="Proteomes" id="UP000266915">
    <property type="component" value="Unassembled WGS sequence"/>
</dbReference>
<protein>
    <submittedName>
        <fullName evidence="1">Uncharacterized protein</fullName>
    </submittedName>
</protein>
<dbReference type="EMBL" id="RKHL01000001">
    <property type="protein sequence ID" value="ROR80214.1"/>
    <property type="molecule type" value="Genomic_DNA"/>
</dbReference>
<evidence type="ECO:0000313" key="2">
    <source>
        <dbReference type="Proteomes" id="UP000266915"/>
    </source>
</evidence>
<dbReference type="RefSeq" id="WP_123539665.1">
    <property type="nucleotide sequence ID" value="NZ_FXAP01000008.1"/>
</dbReference>
<keyword evidence="2" id="KW-1185">Reference proteome</keyword>
<proteinExistence type="predicted"/>
<comment type="caution">
    <text evidence="1">The sequence shown here is derived from an EMBL/GenBank/DDBJ whole genome shotgun (WGS) entry which is preliminary data.</text>
</comment>
<organism evidence="1 2">
    <name type="scientific">Plantibacter flavus</name>
    <dbReference type="NCBI Taxonomy" id="150123"/>
    <lineage>
        <taxon>Bacteria</taxon>
        <taxon>Bacillati</taxon>
        <taxon>Actinomycetota</taxon>
        <taxon>Actinomycetes</taxon>
        <taxon>Micrococcales</taxon>
        <taxon>Microbacteriaceae</taxon>
        <taxon>Plantibacter</taxon>
    </lineage>
</organism>
<dbReference type="AlphaFoldDB" id="A0A3N2BYS5"/>
<reference evidence="1 2" key="1">
    <citation type="submission" date="2018-11" db="EMBL/GenBank/DDBJ databases">
        <title>Sequencing the genomes of 1000 actinobacteria strains.</title>
        <authorList>
            <person name="Klenk H.-P."/>
        </authorList>
    </citation>
    <scope>NUCLEOTIDE SEQUENCE [LARGE SCALE GENOMIC DNA]</scope>
    <source>
        <strain evidence="1 2">DSM 14012</strain>
    </source>
</reference>
<gene>
    <name evidence="1" type="ORF">EDD42_0251</name>
</gene>
<sequence length="153" mass="17149">MPMHTPGAPQTLHLFGDVVRAEALHYTELFAEKPFVPALLLYCSNGAYRILSPGEDHPGSYVAEGPLSAERLRVNFISWPSDDWNRNVAFHVLDFDRTTGGFTQRLRLPGDPEPKHQTGRHAEVTDLGDWDADTTWQTAKPLLHETFEALARG</sequence>
<name>A0A3N2BYS5_9MICO</name>